<name>A0ABC8VJF9_9POAL</name>
<gene>
    <name evidence="7" type="ORF">URODEC1_LOCUS3507</name>
</gene>
<reference evidence="8" key="1">
    <citation type="submission" date="2024-06" db="EMBL/GenBank/DDBJ databases">
        <authorList>
            <person name="Ryan C."/>
        </authorList>
    </citation>
    <scope>NUCLEOTIDE SEQUENCE [LARGE SCALE GENOMIC DNA]</scope>
</reference>
<keyword evidence="4 5" id="KW-0408">Iron</keyword>
<dbReference type="AlphaFoldDB" id="A0ABC8VJF9"/>
<organism evidence="7 8">
    <name type="scientific">Urochloa decumbens</name>
    <dbReference type="NCBI Taxonomy" id="240449"/>
    <lineage>
        <taxon>Eukaryota</taxon>
        <taxon>Viridiplantae</taxon>
        <taxon>Streptophyta</taxon>
        <taxon>Embryophyta</taxon>
        <taxon>Tracheophyta</taxon>
        <taxon>Spermatophyta</taxon>
        <taxon>Magnoliopsida</taxon>
        <taxon>Liliopsida</taxon>
        <taxon>Poales</taxon>
        <taxon>Poaceae</taxon>
        <taxon>PACMAD clade</taxon>
        <taxon>Panicoideae</taxon>
        <taxon>Panicodae</taxon>
        <taxon>Paniceae</taxon>
        <taxon>Melinidinae</taxon>
        <taxon>Urochloa</taxon>
    </lineage>
</organism>
<evidence type="ECO:0000256" key="5">
    <source>
        <dbReference type="RuleBase" id="RU003682"/>
    </source>
</evidence>
<keyword evidence="3 5" id="KW-0560">Oxidoreductase</keyword>
<reference evidence="7 8" key="2">
    <citation type="submission" date="2024-10" db="EMBL/GenBank/DDBJ databases">
        <authorList>
            <person name="Ryan C."/>
        </authorList>
    </citation>
    <scope>NUCLEOTIDE SEQUENCE [LARGE SCALE GENOMIC DNA]</scope>
</reference>
<dbReference type="FunFam" id="2.60.120.330:FF:000018">
    <property type="entry name" value="2-oxoglutarate (2OG) and Fe(II)-dependent oxygenase superfamily protein"/>
    <property type="match status" value="1"/>
</dbReference>
<evidence type="ECO:0000259" key="6">
    <source>
        <dbReference type="PROSITE" id="PS51471"/>
    </source>
</evidence>
<proteinExistence type="inferred from homology"/>
<keyword evidence="2 5" id="KW-0479">Metal-binding</keyword>
<dbReference type="GO" id="GO:0016491">
    <property type="term" value="F:oxidoreductase activity"/>
    <property type="evidence" value="ECO:0007669"/>
    <property type="project" value="UniProtKB-KW"/>
</dbReference>
<accession>A0ABC8VJF9</accession>
<comment type="similarity">
    <text evidence="1 5">Belongs to the iron/ascorbate-dependent oxidoreductase family.</text>
</comment>
<dbReference type="PROSITE" id="PS51471">
    <property type="entry name" value="FE2OG_OXY"/>
    <property type="match status" value="1"/>
</dbReference>
<dbReference type="InterPro" id="IPR005123">
    <property type="entry name" value="Oxoglu/Fe-dep_dioxygenase_dom"/>
</dbReference>
<dbReference type="PANTHER" id="PTHR47991">
    <property type="entry name" value="OXOGLUTARATE/IRON-DEPENDENT DIOXYGENASE"/>
    <property type="match status" value="1"/>
</dbReference>
<dbReference type="Proteomes" id="UP001497457">
    <property type="component" value="Chromosome 10rd"/>
</dbReference>
<dbReference type="Gene3D" id="2.60.120.330">
    <property type="entry name" value="B-lactam Antibiotic, Isopenicillin N Synthase, Chain"/>
    <property type="match status" value="1"/>
</dbReference>
<sequence length="318" mass="36093">MADESWMVPTPVQELVAAVEEPPSQYVLPEQDRPGSPSVAKDIPEPFPVVDLNRLPDDAAEAAKLRSALQSWGLVLVTNHGIESSLMHDVMDVSREFFQQPLQERQKCSNLIDGEWFQVEGYGNDPVLTEDQILSWNDRLRLKVEPEDERNYALWPKHPECFRDVLHEYTSKTKRIRDDMFRAMARILELDEDHFIIQISDKAPAFARFTYYPPCPRPELVNGVQAHSDAGILTILLVHNEVGGLQVQRDGIWYNVPPKPDTLLINLGDVMEIMNNGVFKSPVHRVLTNAEKERLSLAVFYGVGEEKARELGASLLDV</sequence>
<evidence type="ECO:0000256" key="4">
    <source>
        <dbReference type="ARBA" id="ARBA00023004"/>
    </source>
</evidence>
<dbReference type="InterPro" id="IPR044861">
    <property type="entry name" value="IPNS-like_FE2OG_OXY"/>
</dbReference>
<dbReference type="InterPro" id="IPR050295">
    <property type="entry name" value="Plant_2OG-oxidoreductases"/>
</dbReference>
<dbReference type="Pfam" id="PF03171">
    <property type="entry name" value="2OG-FeII_Oxy"/>
    <property type="match status" value="1"/>
</dbReference>
<dbReference type="InterPro" id="IPR027443">
    <property type="entry name" value="IPNS-like_sf"/>
</dbReference>
<dbReference type="Pfam" id="PF14226">
    <property type="entry name" value="DIOX_N"/>
    <property type="match status" value="1"/>
</dbReference>
<dbReference type="GO" id="GO:0046872">
    <property type="term" value="F:metal ion binding"/>
    <property type="evidence" value="ECO:0007669"/>
    <property type="project" value="UniProtKB-KW"/>
</dbReference>
<dbReference type="InterPro" id="IPR026992">
    <property type="entry name" value="DIOX_N"/>
</dbReference>
<dbReference type="EMBL" id="OZ075120">
    <property type="protein sequence ID" value="CAL4890903.1"/>
    <property type="molecule type" value="Genomic_DNA"/>
</dbReference>
<evidence type="ECO:0000313" key="8">
    <source>
        <dbReference type="Proteomes" id="UP001497457"/>
    </source>
</evidence>
<keyword evidence="8" id="KW-1185">Reference proteome</keyword>
<evidence type="ECO:0000313" key="7">
    <source>
        <dbReference type="EMBL" id="CAL4890903.1"/>
    </source>
</evidence>
<feature type="domain" description="Fe2OG dioxygenase" evidence="6">
    <location>
        <begin position="201"/>
        <end position="303"/>
    </location>
</feature>
<evidence type="ECO:0000256" key="2">
    <source>
        <dbReference type="ARBA" id="ARBA00022723"/>
    </source>
</evidence>
<evidence type="ECO:0000256" key="1">
    <source>
        <dbReference type="ARBA" id="ARBA00008056"/>
    </source>
</evidence>
<evidence type="ECO:0000256" key="3">
    <source>
        <dbReference type="ARBA" id="ARBA00023002"/>
    </source>
</evidence>
<protein>
    <recommendedName>
        <fullName evidence="6">Fe2OG dioxygenase domain-containing protein</fullName>
    </recommendedName>
</protein>
<dbReference type="SUPFAM" id="SSF51197">
    <property type="entry name" value="Clavaminate synthase-like"/>
    <property type="match status" value="1"/>
</dbReference>